<keyword evidence="3" id="KW-1185">Reference proteome</keyword>
<accession>A0ABS5JUZ9</accession>
<evidence type="ECO:0000313" key="2">
    <source>
        <dbReference type="EMBL" id="MBS2098653.1"/>
    </source>
</evidence>
<protein>
    <recommendedName>
        <fullName evidence="4">BAR domain-containing protein</fullName>
    </recommendedName>
</protein>
<dbReference type="Proteomes" id="UP000708576">
    <property type="component" value="Unassembled WGS sequence"/>
</dbReference>
<sequence length="215" mass="24613">MNKKINELITKAKVAIKNGKDHPVAAAMLHEFGYTSDRLDEGNAILNEAVTQYSNHIKEDGERQEATKELTQAFEEANKLYIPLLKVARITFKNDTNRLIKLELQGRRKRSQSGWLTQTKLFYTNLLADEEAMARMADYGRTKEKLEEAYLMVQKAEEKLAIRKKEMGAAQNAKKVRDKAVDQLQAWYTDYIEIAKVAMAEQPQYLEMLGIISPS</sequence>
<dbReference type="EMBL" id="JAGUCO010000005">
    <property type="protein sequence ID" value="MBS2098653.1"/>
    <property type="molecule type" value="Genomic_DNA"/>
</dbReference>
<evidence type="ECO:0008006" key="4">
    <source>
        <dbReference type="Google" id="ProtNLM"/>
    </source>
</evidence>
<organism evidence="2 3">
    <name type="scientific">Carboxylicivirga linearis</name>
    <dbReference type="NCBI Taxonomy" id="1628157"/>
    <lineage>
        <taxon>Bacteria</taxon>
        <taxon>Pseudomonadati</taxon>
        <taxon>Bacteroidota</taxon>
        <taxon>Bacteroidia</taxon>
        <taxon>Marinilabiliales</taxon>
        <taxon>Marinilabiliaceae</taxon>
        <taxon>Carboxylicivirga</taxon>
    </lineage>
</organism>
<dbReference type="RefSeq" id="WP_212215884.1">
    <property type="nucleotide sequence ID" value="NZ_JAGUCO010000005.1"/>
</dbReference>
<proteinExistence type="predicted"/>
<name>A0ABS5JUZ9_9BACT</name>
<feature type="coiled-coil region" evidence="1">
    <location>
        <begin position="139"/>
        <end position="173"/>
    </location>
</feature>
<comment type="caution">
    <text evidence="2">The sequence shown here is derived from an EMBL/GenBank/DDBJ whole genome shotgun (WGS) entry which is preliminary data.</text>
</comment>
<keyword evidence="1" id="KW-0175">Coiled coil</keyword>
<evidence type="ECO:0000256" key="1">
    <source>
        <dbReference type="SAM" id="Coils"/>
    </source>
</evidence>
<evidence type="ECO:0000313" key="3">
    <source>
        <dbReference type="Proteomes" id="UP000708576"/>
    </source>
</evidence>
<gene>
    <name evidence="2" type="ORF">KEM10_10215</name>
</gene>
<reference evidence="2 3" key="1">
    <citation type="journal article" date="2015" name="Int. J. Syst. Evol. Microbiol.">
        <title>Carboxylicivirga linearis sp. nov., isolated from a sea cucumber culture pond.</title>
        <authorList>
            <person name="Wang F.Q."/>
            <person name="Zhou Y.X."/>
            <person name="Lin X.Z."/>
            <person name="Chen G.J."/>
            <person name="Du Z.J."/>
        </authorList>
    </citation>
    <scope>NUCLEOTIDE SEQUENCE [LARGE SCALE GENOMIC DNA]</scope>
    <source>
        <strain evidence="2 3">FB218</strain>
    </source>
</reference>